<reference evidence="2" key="1">
    <citation type="journal article" date="2016" name="Genome Announc.">
        <title>Draft Genome Sequences of Five Rapidly Growing Mycobacterium Species, M. thermoresistibile, M. fortuitum subsp. acetamidolyticum, M. canariasense, M. brisbanense, and M. novocastrense.</title>
        <authorList>
            <person name="Katahira K."/>
            <person name="Ogura Y."/>
            <person name="Gotoh Y."/>
            <person name="Hayashi T."/>
        </authorList>
    </citation>
    <scope>NUCLEOTIDE SEQUENCE [LARGE SCALE GENOMIC DNA]</scope>
    <source>
        <strain evidence="2">JCM15298</strain>
    </source>
</reference>
<dbReference type="InterPro" id="IPR021784">
    <property type="entry name" value="DUF3349"/>
</dbReference>
<comment type="caution">
    <text evidence="1">The sequence shown here is derived from an EMBL/GenBank/DDBJ whole genome shotgun (WGS) entry which is preliminary data.</text>
</comment>
<dbReference type="Gene3D" id="1.10.10.2390">
    <property type="match status" value="1"/>
</dbReference>
<reference evidence="2" key="2">
    <citation type="submission" date="2016-02" db="EMBL/GenBank/DDBJ databases">
        <title>Draft genome sequence of five rapidly growing Mycobacterium species.</title>
        <authorList>
            <person name="Katahira K."/>
            <person name="Gotou Y."/>
            <person name="Iida K."/>
            <person name="Ogura Y."/>
            <person name="Hayashi T."/>
        </authorList>
    </citation>
    <scope>NUCLEOTIDE SEQUENCE [LARGE SCALE GENOMIC DNA]</scope>
    <source>
        <strain evidence="2">JCM15298</strain>
    </source>
</reference>
<dbReference type="Gene3D" id="6.10.140.2080">
    <property type="match status" value="1"/>
</dbReference>
<dbReference type="RefSeq" id="WP_062654739.1">
    <property type="nucleotide sequence ID" value="NZ_BCSY01000011.1"/>
</dbReference>
<evidence type="ECO:0000313" key="2">
    <source>
        <dbReference type="Proteomes" id="UP000069443"/>
    </source>
</evidence>
<dbReference type="STRING" id="228230.RMCC_0371"/>
<name>A0A117I8M1_MYCCR</name>
<sequence>MALSDVLARILAFLRAGYPDGVPADDYIPLVAVLRRRLTEDEVLLLTTQLMAAGTRPAQGTDVRVAITRLTDELPSPEDVQRVERRLLAAGWPIDDPLTFPK</sequence>
<protein>
    <recommendedName>
        <fullName evidence="3">DUF3349 domain-containing protein</fullName>
    </recommendedName>
</protein>
<keyword evidence="2" id="KW-1185">Reference proteome</keyword>
<dbReference type="EMBL" id="BCSY01000011">
    <property type="protein sequence ID" value="GAS93405.1"/>
    <property type="molecule type" value="Genomic_DNA"/>
</dbReference>
<evidence type="ECO:0000313" key="1">
    <source>
        <dbReference type="EMBL" id="GAS93405.1"/>
    </source>
</evidence>
<proteinExistence type="predicted"/>
<organism evidence="1 2">
    <name type="scientific">Mycolicibacterium canariasense</name>
    <name type="common">Mycobacterium canariasense</name>
    <dbReference type="NCBI Taxonomy" id="228230"/>
    <lineage>
        <taxon>Bacteria</taxon>
        <taxon>Bacillati</taxon>
        <taxon>Actinomycetota</taxon>
        <taxon>Actinomycetes</taxon>
        <taxon>Mycobacteriales</taxon>
        <taxon>Mycobacteriaceae</taxon>
        <taxon>Mycolicibacterium</taxon>
    </lineage>
</organism>
<evidence type="ECO:0008006" key="3">
    <source>
        <dbReference type="Google" id="ProtNLM"/>
    </source>
</evidence>
<accession>A0A117I8M1</accession>
<dbReference type="Pfam" id="PF11829">
    <property type="entry name" value="DUF3349"/>
    <property type="match status" value="1"/>
</dbReference>
<dbReference type="AlphaFoldDB" id="A0A117I8M1"/>
<gene>
    <name evidence="1" type="ORF">RMCC_0371</name>
</gene>
<dbReference type="Proteomes" id="UP000069443">
    <property type="component" value="Unassembled WGS sequence"/>
</dbReference>